<dbReference type="Proteomes" id="UP000192333">
    <property type="component" value="Chromosome I"/>
</dbReference>
<name>A0A1W2H6K6_9BACT</name>
<evidence type="ECO:0000256" key="1">
    <source>
        <dbReference type="SAM" id="Phobius"/>
    </source>
</evidence>
<dbReference type="EMBL" id="LT838813">
    <property type="protein sequence ID" value="SMD44489.1"/>
    <property type="molecule type" value="Genomic_DNA"/>
</dbReference>
<protein>
    <recommendedName>
        <fullName evidence="4">YhhN-like protein</fullName>
    </recommendedName>
</protein>
<sequence>MTDAAYYLKIISTFSVLLPILSGIGFGMQKVKPYPLFLAFLFFGFLIDLTGWYMYVTNNTQGNWFFRYAYSLVEPIFYFWWIGYFSQSKVVVKLTKIFMLLSFLFWLLIIFYQPAFSSYYIFTEVSLAFFAGFLVLEIVEGKKEKSLPLSFWIVFGIFFYNFCTFFVKGLLNTQIATDLWFIQNVVNIMTNLIFALGFWMGRLNRSFLKTSLLEKFRLNNNWHF</sequence>
<feature type="transmembrane region" description="Helical" evidence="1">
    <location>
        <begin position="119"/>
        <end position="139"/>
    </location>
</feature>
<feature type="transmembrane region" description="Helical" evidence="1">
    <location>
        <begin position="97"/>
        <end position="113"/>
    </location>
</feature>
<keyword evidence="1" id="KW-0472">Membrane</keyword>
<keyword evidence="1" id="KW-1133">Transmembrane helix</keyword>
<organism evidence="2 3">
    <name type="scientific">Aquiflexum balticum DSM 16537</name>
    <dbReference type="NCBI Taxonomy" id="758820"/>
    <lineage>
        <taxon>Bacteria</taxon>
        <taxon>Pseudomonadati</taxon>
        <taxon>Bacteroidota</taxon>
        <taxon>Cytophagia</taxon>
        <taxon>Cytophagales</taxon>
        <taxon>Cyclobacteriaceae</taxon>
        <taxon>Aquiflexum</taxon>
    </lineage>
</organism>
<dbReference type="RefSeq" id="WP_084121260.1">
    <property type="nucleotide sequence ID" value="NZ_LT838813.1"/>
</dbReference>
<dbReference type="AlphaFoldDB" id="A0A1W2H6K6"/>
<feature type="transmembrane region" description="Helical" evidence="1">
    <location>
        <begin position="34"/>
        <end position="56"/>
    </location>
</feature>
<proteinExistence type="predicted"/>
<feature type="transmembrane region" description="Helical" evidence="1">
    <location>
        <begin position="68"/>
        <end position="85"/>
    </location>
</feature>
<feature type="transmembrane region" description="Helical" evidence="1">
    <location>
        <begin position="146"/>
        <end position="167"/>
    </location>
</feature>
<dbReference type="OrthoDB" id="823312at2"/>
<accession>A0A1W2H6K6</accession>
<reference evidence="3" key="1">
    <citation type="submission" date="2017-04" db="EMBL/GenBank/DDBJ databases">
        <authorList>
            <person name="Varghese N."/>
            <person name="Submissions S."/>
        </authorList>
    </citation>
    <scope>NUCLEOTIDE SEQUENCE [LARGE SCALE GENOMIC DNA]</scope>
    <source>
        <strain evidence="3">DSM 16537</strain>
    </source>
</reference>
<evidence type="ECO:0000313" key="3">
    <source>
        <dbReference type="Proteomes" id="UP000192333"/>
    </source>
</evidence>
<evidence type="ECO:0008006" key="4">
    <source>
        <dbReference type="Google" id="ProtNLM"/>
    </source>
</evidence>
<feature type="transmembrane region" description="Helical" evidence="1">
    <location>
        <begin position="179"/>
        <end position="199"/>
    </location>
</feature>
<keyword evidence="3" id="KW-1185">Reference proteome</keyword>
<gene>
    <name evidence="2" type="ORF">SAMN00777080_3111</name>
</gene>
<feature type="transmembrane region" description="Helical" evidence="1">
    <location>
        <begin position="6"/>
        <end position="27"/>
    </location>
</feature>
<keyword evidence="1" id="KW-0812">Transmembrane</keyword>
<evidence type="ECO:0000313" key="2">
    <source>
        <dbReference type="EMBL" id="SMD44489.1"/>
    </source>
</evidence>